<name>A0A1Y0ELU2_9BURK</name>
<evidence type="ECO:0000313" key="2">
    <source>
        <dbReference type="Proteomes" id="UP000196138"/>
    </source>
</evidence>
<protein>
    <submittedName>
        <fullName evidence="1">Uncharacterized protein</fullName>
    </submittedName>
</protein>
<dbReference type="KEGG" id="cser:CCO03_07580"/>
<dbReference type="EMBL" id="CP021455">
    <property type="protein sequence ID" value="ARU04556.1"/>
    <property type="molecule type" value="Genomic_DNA"/>
</dbReference>
<proteinExistence type="predicted"/>
<keyword evidence="2" id="KW-1185">Reference proteome</keyword>
<dbReference type="Proteomes" id="UP000196138">
    <property type="component" value="Chromosome"/>
</dbReference>
<gene>
    <name evidence="1" type="ORF">CCO03_07580</name>
</gene>
<accession>A0A1Y0ELU2</accession>
<reference evidence="1 2" key="1">
    <citation type="submission" date="2017-05" db="EMBL/GenBank/DDBJ databases">
        <authorList>
            <person name="Song R."/>
            <person name="Chenine A.L."/>
            <person name="Ruprecht R.M."/>
        </authorList>
    </citation>
    <scope>NUCLEOTIDE SEQUENCE [LARGE SCALE GENOMIC DNA]</scope>
    <source>
        <strain evidence="1 2">DSM 26136</strain>
    </source>
</reference>
<evidence type="ECO:0000313" key="1">
    <source>
        <dbReference type="EMBL" id="ARU04556.1"/>
    </source>
</evidence>
<dbReference type="AlphaFoldDB" id="A0A1Y0ELU2"/>
<organism evidence="1 2">
    <name type="scientific">Comamonas serinivorans</name>
    <dbReference type="NCBI Taxonomy" id="1082851"/>
    <lineage>
        <taxon>Bacteria</taxon>
        <taxon>Pseudomonadati</taxon>
        <taxon>Pseudomonadota</taxon>
        <taxon>Betaproteobacteria</taxon>
        <taxon>Burkholderiales</taxon>
        <taxon>Comamonadaceae</taxon>
        <taxon>Comamonas</taxon>
    </lineage>
</organism>
<sequence length="135" mass="15169">MRRYTLAPGQSVWLRAQPGQVACVRRGELWARCVLPQAGLEARWAMSPPPAQAAPQRWHSQALVALADDAWWCLSSEAEAAELLVWQPRPRWQRMLRWVAGWRGARTVVPNGSSPVEDRPGPAGLRAERWLSRAA</sequence>